<dbReference type="GO" id="GO:0003677">
    <property type="term" value="F:DNA binding"/>
    <property type="evidence" value="ECO:0007669"/>
    <property type="project" value="InterPro"/>
</dbReference>
<gene>
    <name evidence="2" type="ORF">LCGC14_2773980</name>
</gene>
<dbReference type="SMART" id="SM00496">
    <property type="entry name" value="IENR2"/>
    <property type="match status" value="2"/>
</dbReference>
<comment type="caution">
    <text evidence="2">The sequence shown here is derived from an EMBL/GenBank/DDBJ whole genome shotgun (WGS) entry which is preliminary data.</text>
</comment>
<organism evidence="2">
    <name type="scientific">marine sediment metagenome</name>
    <dbReference type="NCBI Taxonomy" id="412755"/>
    <lineage>
        <taxon>unclassified sequences</taxon>
        <taxon>metagenomes</taxon>
        <taxon>ecological metagenomes</taxon>
    </lineage>
</organism>
<evidence type="ECO:0000313" key="2">
    <source>
        <dbReference type="EMBL" id="KKK85371.1"/>
    </source>
</evidence>
<accession>A0A0F9BLY0</accession>
<dbReference type="InterPro" id="IPR003611">
    <property type="entry name" value="NUMOD3"/>
</dbReference>
<reference evidence="2" key="1">
    <citation type="journal article" date="2015" name="Nature">
        <title>Complex archaea that bridge the gap between prokaryotes and eukaryotes.</title>
        <authorList>
            <person name="Spang A."/>
            <person name="Saw J.H."/>
            <person name="Jorgensen S.L."/>
            <person name="Zaremba-Niedzwiedzka K."/>
            <person name="Martijn J."/>
            <person name="Lind A.E."/>
            <person name="van Eijk R."/>
            <person name="Schleper C."/>
            <person name="Guy L."/>
            <person name="Ettema T.J."/>
        </authorList>
    </citation>
    <scope>NUCLEOTIDE SEQUENCE</scope>
</reference>
<protein>
    <recommendedName>
        <fullName evidence="1">Nuclease associated modular domain-containing protein</fullName>
    </recommendedName>
</protein>
<proteinExistence type="predicted"/>
<evidence type="ECO:0000259" key="1">
    <source>
        <dbReference type="SMART" id="SM00496"/>
    </source>
</evidence>
<sequence>MTSGVYKRTEEMNTGKYKRTSEMKIGKYKRTEETKRKMSIAQTGKKKSEVIKRKMSETHKLLIGKKSSNWKGGITPLEYDRLHRWINRYFIKPDFCEICGKLAFGKMEISNKSGKLIRDINNFQWAHQGCHRKYDNKNGIIHEGLEIDV</sequence>
<dbReference type="AlphaFoldDB" id="A0A0F9BLY0"/>
<feature type="domain" description="Nuclease associated modular" evidence="1">
    <location>
        <begin position="43"/>
        <end position="59"/>
    </location>
</feature>
<feature type="domain" description="Nuclease associated modular" evidence="1">
    <location>
        <begin position="26"/>
        <end position="42"/>
    </location>
</feature>
<name>A0A0F9BLY0_9ZZZZ</name>
<dbReference type="EMBL" id="LAZR01051342">
    <property type="protein sequence ID" value="KKK85371.1"/>
    <property type="molecule type" value="Genomic_DNA"/>
</dbReference>